<dbReference type="Pfam" id="PF07369">
    <property type="entry name" value="DUF1488"/>
    <property type="match status" value="1"/>
</dbReference>
<dbReference type="EMBL" id="JACFXV010000046">
    <property type="protein sequence ID" value="MBA5777088.1"/>
    <property type="molecule type" value="Genomic_DNA"/>
</dbReference>
<reference evidence="1 2" key="1">
    <citation type="submission" date="2020-07" db="EMBL/GenBank/DDBJ databases">
        <title>Stappia sp., F7233, whole genome shotgun sequencing project.</title>
        <authorList>
            <person name="Jiang S."/>
            <person name="Liu Z.W."/>
            <person name="Du Z.J."/>
        </authorList>
    </citation>
    <scope>NUCLEOTIDE SEQUENCE [LARGE SCALE GENOMIC DNA]</scope>
    <source>
        <strain evidence="1 2">F7233</strain>
    </source>
</reference>
<accession>A0A839ADI0</accession>
<evidence type="ECO:0000313" key="2">
    <source>
        <dbReference type="Proteomes" id="UP000541109"/>
    </source>
</evidence>
<dbReference type="RefSeq" id="WP_182164156.1">
    <property type="nucleotide sequence ID" value="NZ_JACFXV010000046.1"/>
</dbReference>
<proteinExistence type="predicted"/>
<comment type="caution">
    <text evidence="1">The sequence shown here is derived from an EMBL/GenBank/DDBJ whole genome shotgun (WGS) entry which is preliminary data.</text>
</comment>
<gene>
    <name evidence="1" type="ORF">H2509_08085</name>
</gene>
<keyword evidence="2" id="KW-1185">Reference proteome</keyword>
<dbReference type="InterPro" id="IPR009962">
    <property type="entry name" value="DUF1488"/>
</dbReference>
<dbReference type="AlphaFoldDB" id="A0A839ADI0"/>
<evidence type="ECO:0000313" key="1">
    <source>
        <dbReference type="EMBL" id="MBA5777088.1"/>
    </source>
</evidence>
<sequence length="87" mass="9597">MALTFPNPSRRFDETRRGVHFFGHDGEADVQFFVEASALLDAKASVATETKCLNAFDAALGIIHDVAAEAHSNCHRTIYVLTANDFR</sequence>
<dbReference type="Proteomes" id="UP000541109">
    <property type="component" value="Unassembled WGS sequence"/>
</dbReference>
<name>A0A839ADI0_9HYPH</name>
<organism evidence="1 2">
    <name type="scientific">Stappia albiluteola</name>
    <dbReference type="NCBI Taxonomy" id="2758565"/>
    <lineage>
        <taxon>Bacteria</taxon>
        <taxon>Pseudomonadati</taxon>
        <taxon>Pseudomonadota</taxon>
        <taxon>Alphaproteobacteria</taxon>
        <taxon>Hyphomicrobiales</taxon>
        <taxon>Stappiaceae</taxon>
        <taxon>Stappia</taxon>
    </lineage>
</organism>
<protein>
    <submittedName>
        <fullName evidence="1">DUF1488 family protein</fullName>
    </submittedName>
</protein>